<comment type="caution">
    <text evidence="1">The sequence shown here is derived from an EMBL/GenBank/DDBJ whole genome shotgun (WGS) entry which is preliminary data.</text>
</comment>
<name>X1IAF4_9ZZZZ</name>
<proteinExistence type="predicted"/>
<dbReference type="AlphaFoldDB" id="X1IAF4"/>
<protein>
    <submittedName>
        <fullName evidence="1">Uncharacterized protein</fullName>
    </submittedName>
</protein>
<sequence>RIISFLTYGAQIRFLGESFIPVYFDSTYDITRTARYALLEGGTVPGYTGWMTSLGTNVLDGAIIFNISLDGPFGALDTDTNNYLNYPG</sequence>
<evidence type="ECO:0000313" key="1">
    <source>
        <dbReference type="EMBL" id="GAH63069.1"/>
    </source>
</evidence>
<reference evidence="1" key="1">
    <citation type="journal article" date="2014" name="Front. Microbiol.">
        <title>High frequency of phylogenetically diverse reductive dehalogenase-homologous genes in deep subseafloor sedimentary metagenomes.</title>
        <authorList>
            <person name="Kawai M."/>
            <person name="Futagami T."/>
            <person name="Toyoda A."/>
            <person name="Takaki Y."/>
            <person name="Nishi S."/>
            <person name="Hori S."/>
            <person name="Arai W."/>
            <person name="Tsubouchi T."/>
            <person name="Morono Y."/>
            <person name="Uchiyama I."/>
            <person name="Ito T."/>
            <person name="Fujiyama A."/>
            <person name="Inagaki F."/>
            <person name="Takami H."/>
        </authorList>
    </citation>
    <scope>NUCLEOTIDE SEQUENCE</scope>
    <source>
        <strain evidence="1">Expedition CK06-06</strain>
    </source>
</reference>
<feature type="non-terminal residue" evidence="1">
    <location>
        <position position="1"/>
    </location>
</feature>
<gene>
    <name evidence="1" type="ORF">S03H2_46308</name>
</gene>
<accession>X1IAF4</accession>
<dbReference type="EMBL" id="BARU01029066">
    <property type="protein sequence ID" value="GAH63069.1"/>
    <property type="molecule type" value="Genomic_DNA"/>
</dbReference>
<organism evidence="1">
    <name type="scientific">marine sediment metagenome</name>
    <dbReference type="NCBI Taxonomy" id="412755"/>
    <lineage>
        <taxon>unclassified sequences</taxon>
        <taxon>metagenomes</taxon>
        <taxon>ecological metagenomes</taxon>
    </lineage>
</organism>